<evidence type="ECO:0000313" key="3">
    <source>
        <dbReference type="Proteomes" id="UP000828251"/>
    </source>
</evidence>
<dbReference type="Proteomes" id="UP000828251">
    <property type="component" value="Unassembled WGS sequence"/>
</dbReference>
<gene>
    <name evidence="2" type="ORF">J1N35_015982</name>
</gene>
<dbReference type="AlphaFoldDB" id="A0A9D3VZF5"/>
<organism evidence="2 3">
    <name type="scientific">Gossypium stocksii</name>
    <dbReference type="NCBI Taxonomy" id="47602"/>
    <lineage>
        <taxon>Eukaryota</taxon>
        <taxon>Viridiplantae</taxon>
        <taxon>Streptophyta</taxon>
        <taxon>Embryophyta</taxon>
        <taxon>Tracheophyta</taxon>
        <taxon>Spermatophyta</taxon>
        <taxon>Magnoliopsida</taxon>
        <taxon>eudicotyledons</taxon>
        <taxon>Gunneridae</taxon>
        <taxon>Pentapetalae</taxon>
        <taxon>rosids</taxon>
        <taxon>malvids</taxon>
        <taxon>Malvales</taxon>
        <taxon>Malvaceae</taxon>
        <taxon>Malvoideae</taxon>
        <taxon>Gossypium</taxon>
    </lineage>
</organism>
<sequence>MEYGGYIISYMVDITAAAKKEKKTRERGRACFHGGKCESPPTGSFKDRNSLTKEEEEEFERSKKENKRKQQGTDLKQVVIIIVFFKNSYSPTTPRNVAGSKFIGVNYVI</sequence>
<comment type="caution">
    <text evidence="2">The sequence shown here is derived from an EMBL/GenBank/DDBJ whole genome shotgun (WGS) entry which is preliminary data.</text>
</comment>
<name>A0A9D3VZF5_9ROSI</name>
<accession>A0A9D3VZF5</accession>
<dbReference type="EMBL" id="JAIQCV010000005">
    <property type="protein sequence ID" value="KAH1099061.1"/>
    <property type="molecule type" value="Genomic_DNA"/>
</dbReference>
<reference evidence="2 3" key="1">
    <citation type="journal article" date="2021" name="Plant Biotechnol. J.">
        <title>Multi-omics assisted identification of the key and species-specific regulatory components of drought-tolerant mechanisms in Gossypium stocksii.</title>
        <authorList>
            <person name="Yu D."/>
            <person name="Ke L."/>
            <person name="Zhang D."/>
            <person name="Wu Y."/>
            <person name="Sun Y."/>
            <person name="Mei J."/>
            <person name="Sun J."/>
            <person name="Sun Y."/>
        </authorList>
    </citation>
    <scope>NUCLEOTIDE SEQUENCE [LARGE SCALE GENOMIC DNA]</scope>
    <source>
        <strain evidence="3">cv. E1</strain>
        <tissue evidence="2">Leaf</tissue>
    </source>
</reference>
<protein>
    <submittedName>
        <fullName evidence="2">Uncharacterized protein</fullName>
    </submittedName>
</protein>
<evidence type="ECO:0000256" key="1">
    <source>
        <dbReference type="SAM" id="MobiDB-lite"/>
    </source>
</evidence>
<feature type="region of interest" description="Disordered" evidence="1">
    <location>
        <begin position="31"/>
        <end position="72"/>
    </location>
</feature>
<keyword evidence="3" id="KW-1185">Reference proteome</keyword>
<proteinExistence type="predicted"/>
<evidence type="ECO:0000313" key="2">
    <source>
        <dbReference type="EMBL" id="KAH1099061.1"/>
    </source>
</evidence>